<comment type="cofactor">
    <cofactor evidence="1">
        <name>Zn(2+)</name>
        <dbReference type="ChEBI" id="CHEBI:29105"/>
    </cofactor>
</comment>
<keyword evidence="5 15" id="KW-0812">Transmembrane</keyword>
<dbReference type="PANTHER" id="PTHR12147:SF22">
    <property type="entry name" value="ENDOPLASMIC RETICULUM METALLOPEPTIDASE 1"/>
    <property type="match status" value="1"/>
</dbReference>
<evidence type="ECO:0000256" key="3">
    <source>
        <dbReference type="ARBA" id="ARBA00010918"/>
    </source>
</evidence>
<evidence type="ECO:0000256" key="5">
    <source>
        <dbReference type="ARBA" id="ARBA00022692"/>
    </source>
</evidence>
<evidence type="ECO:0000256" key="14">
    <source>
        <dbReference type="ARBA" id="ARBA00078796"/>
    </source>
</evidence>
<dbReference type="PANTHER" id="PTHR12147">
    <property type="entry name" value="METALLOPEPTIDASE M28 FAMILY MEMBER"/>
    <property type="match status" value="1"/>
</dbReference>
<evidence type="ECO:0000313" key="18">
    <source>
        <dbReference type="Proteomes" id="UP000792457"/>
    </source>
</evidence>
<feature type="non-terminal residue" evidence="17">
    <location>
        <position position="1"/>
    </location>
</feature>
<evidence type="ECO:0000259" key="16">
    <source>
        <dbReference type="Pfam" id="PF04389"/>
    </source>
</evidence>
<evidence type="ECO:0000256" key="4">
    <source>
        <dbReference type="ARBA" id="ARBA00022670"/>
    </source>
</evidence>
<keyword evidence="8" id="KW-0256">Endoplasmic reticulum</keyword>
<evidence type="ECO:0000313" key="17">
    <source>
        <dbReference type="EMBL" id="KAG8227857.1"/>
    </source>
</evidence>
<evidence type="ECO:0000256" key="13">
    <source>
        <dbReference type="ARBA" id="ARBA00023180"/>
    </source>
</evidence>
<dbReference type="Pfam" id="PF04389">
    <property type="entry name" value="Peptidase_M28"/>
    <property type="match status" value="1"/>
</dbReference>
<keyword evidence="7" id="KW-0378">Hydrolase</keyword>
<evidence type="ECO:0000256" key="1">
    <source>
        <dbReference type="ARBA" id="ARBA00001947"/>
    </source>
</evidence>
<sequence length="393" mass="43921">MVTEYFLNERHRNSSWERKHRLKIVMSSLSPLLYPCVIMAILFFAVGVLDRRLPSAVSITDIEGGNGHLFSAEKAYNKLTSFTETIGPRVTGSTENEFDSVVFLLQEIDEATRQLATGEKARVLVNVQHSNGWYYLDRKPHGQISIYEGIQNIVVKLESITNSSSSLLINCHYDTVPVSPGASDDAVNCMIMIEILRALSDPNAPQLQHNVIFLFNGNEESQLQGSHAFITQHEWAKEVKAFINLEAAGAGAKELLFQSGPGNSWLIKAYAQSVPYPNGNSIVQEIFQSGFIPSETDFRIFRDFGNIPGLDFAYTRNGYVYHTKYDDKDRIPMGTVQHTGSNILALIPHLISSPEFTRENKSDDILASVPPNNQAVYFDVFGLFIVNYSDEVA</sequence>
<dbReference type="GO" id="GO:0006508">
    <property type="term" value="P:proteolysis"/>
    <property type="evidence" value="ECO:0007669"/>
    <property type="project" value="UniProtKB-KW"/>
</dbReference>
<keyword evidence="6" id="KW-0479">Metal-binding</keyword>
<keyword evidence="18" id="KW-1185">Reference proteome</keyword>
<organism evidence="17 18">
    <name type="scientific">Ladona fulva</name>
    <name type="common">Scarce chaser dragonfly</name>
    <name type="synonym">Libellula fulva</name>
    <dbReference type="NCBI Taxonomy" id="123851"/>
    <lineage>
        <taxon>Eukaryota</taxon>
        <taxon>Metazoa</taxon>
        <taxon>Ecdysozoa</taxon>
        <taxon>Arthropoda</taxon>
        <taxon>Hexapoda</taxon>
        <taxon>Insecta</taxon>
        <taxon>Pterygota</taxon>
        <taxon>Palaeoptera</taxon>
        <taxon>Odonata</taxon>
        <taxon>Epiprocta</taxon>
        <taxon>Anisoptera</taxon>
        <taxon>Libelluloidea</taxon>
        <taxon>Libellulidae</taxon>
        <taxon>Ladona</taxon>
    </lineage>
</organism>
<comment type="caution">
    <text evidence="17">The sequence shown here is derived from an EMBL/GenBank/DDBJ whole genome shotgun (WGS) entry which is preliminary data.</text>
</comment>
<keyword evidence="12 15" id="KW-0472">Membrane</keyword>
<keyword evidence="11" id="KW-0482">Metalloprotease</keyword>
<dbReference type="InterPro" id="IPR007484">
    <property type="entry name" value="Peptidase_M28"/>
</dbReference>
<keyword evidence="10 15" id="KW-1133">Transmembrane helix</keyword>
<protein>
    <recommendedName>
        <fullName evidence="14">FXNA-like protease</fullName>
    </recommendedName>
</protein>
<dbReference type="GO" id="GO:0008235">
    <property type="term" value="F:metalloexopeptidase activity"/>
    <property type="evidence" value="ECO:0007669"/>
    <property type="project" value="InterPro"/>
</dbReference>
<comment type="similarity">
    <text evidence="3">Belongs to the peptidase M28 family.</text>
</comment>
<dbReference type="Proteomes" id="UP000792457">
    <property type="component" value="Unassembled WGS sequence"/>
</dbReference>
<name>A0A8K0NZW3_LADFU</name>
<feature type="transmembrane region" description="Helical" evidence="15">
    <location>
        <begin position="32"/>
        <end position="49"/>
    </location>
</feature>
<keyword evidence="4" id="KW-0645">Protease</keyword>
<reference evidence="17" key="2">
    <citation type="submission" date="2017-10" db="EMBL/GenBank/DDBJ databases">
        <title>Ladona fulva Genome sequencing and assembly.</title>
        <authorList>
            <person name="Murali S."/>
            <person name="Richards S."/>
            <person name="Bandaranaike D."/>
            <person name="Bellair M."/>
            <person name="Blankenburg K."/>
            <person name="Chao H."/>
            <person name="Dinh H."/>
            <person name="Doddapaneni H."/>
            <person name="Dugan-Rocha S."/>
            <person name="Elkadiri S."/>
            <person name="Gnanaolivu R."/>
            <person name="Hernandez B."/>
            <person name="Skinner E."/>
            <person name="Javaid M."/>
            <person name="Lee S."/>
            <person name="Li M."/>
            <person name="Ming W."/>
            <person name="Munidasa M."/>
            <person name="Muniz J."/>
            <person name="Nguyen L."/>
            <person name="Hughes D."/>
            <person name="Osuji N."/>
            <person name="Pu L.-L."/>
            <person name="Puazo M."/>
            <person name="Qu C."/>
            <person name="Quiroz J."/>
            <person name="Raj R."/>
            <person name="Weissenberger G."/>
            <person name="Xin Y."/>
            <person name="Zou X."/>
            <person name="Han Y."/>
            <person name="Worley K."/>
            <person name="Muzny D."/>
            <person name="Gibbs R."/>
        </authorList>
    </citation>
    <scope>NUCLEOTIDE SEQUENCE</scope>
    <source>
        <strain evidence="17">Sampled in the wild</strain>
    </source>
</reference>
<dbReference type="InterPro" id="IPR045175">
    <property type="entry name" value="M28_fam"/>
</dbReference>
<keyword evidence="13" id="KW-0325">Glycoprotein</keyword>
<dbReference type="InterPro" id="IPR048024">
    <property type="entry name" value="Fxna-like_M28_dom"/>
</dbReference>
<proteinExistence type="inferred from homology"/>
<dbReference type="SUPFAM" id="SSF53187">
    <property type="entry name" value="Zn-dependent exopeptidases"/>
    <property type="match status" value="1"/>
</dbReference>
<dbReference type="AlphaFoldDB" id="A0A8K0NZW3"/>
<gene>
    <name evidence="17" type="ORF">J437_LFUL006481</name>
</gene>
<feature type="domain" description="Peptidase M28" evidence="16">
    <location>
        <begin position="152"/>
        <end position="346"/>
    </location>
</feature>
<evidence type="ECO:0000256" key="6">
    <source>
        <dbReference type="ARBA" id="ARBA00022723"/>
    </source>
</evidence>
<dbReference type="GO" id="GO:0046872">
    <property type="term" value="F:metal ion binding"/>
    <property type="evidence" value="ECO:0007669"/>
    <property type="project" value="UniProtKB-KW"/>
</dbReference>
<dbReference type="CDD" id="cd03875">
    <property type="entry name" value="M28_Fxna_like"/>
    <property type="match status" value="1"/>
</dbReference>
<evidence type="ECO:0000256" key="10">
    <source>
        <dbReference type="ARBA" id="ARBA00022989"/>
    </source>
</evidence>
<evidence type="ECO:0000256" key="15">
    <source>
        <dbReference type="SAM" id="Phobius"/>
    </source>
</evidence>
<accession>A0A8K0NZW3</accession>
<dbReference type="OrthoDB" id="76293at2759"/>
<evidence type="ECO:0000256" key="12">
    <source>
        <dbReference type="ARBA" id="ARBA00023136"/>
    </source>
</evidence>
<dbReference type="EMBL" id="KZ308344">
    <property type="protein sequence ID" value="KAG8227857.1"/>
    <property type="molecule type" value="Genomic_DNA"/>
</dbReference>
<dbReference type="Gene3D" id="3.40.630.10">
    <property type="entry name" value="Zn peptidases"/>
    <property type="match status" value="1"/>
</dbReference>
<comment type="subcellular location">
    <subcellularLocation>
        <location evidence="2">Endoplasmic reticulum membrane</location>
        <topology evidence="2">Multi-pass membrane protein</topology>
    </subcellularLocation>
</comment>
<dbReference type="FunFam" id="3.40.630.10:FF:000008">
    <property type="entry name" value="Endoplasmic reticulum metallopeptidase 1"/>
    <property type="match status" value="1"/>
</dbReference>
<evidence type="ECO:0000256" key="2">
    <source>
        <dbReference type="ARBA" id="ARBA00004477"/>
    </source>
</evidence>
<dbReference type="GO" id="GO:0005789">
    <property type="term" value="C:endoplasmic reticulum membrane"/>
    <property type="evidence" value="ECO:0007669"/>
    <property type="project" value="UniProtKB-SubCell"/>
</dbReference>
<evidence type="ECO:0000256" key="7">
    <source>
        <dbReference type="ARBA" id="ARBA00022801"/>
    </source>
</evidence>
<evidence type="ECO:0000256" key="11">
    <source>
        <dbReference type="ARBA" id="ARBA00023049"/>
    </source>
</evidence>
<evidence type="ECO:0000256" key="8">
    <source>
        <dbReference type="ARBA" id="ARBA00022824"/>
    </source>
</evidence>
<evidence type="ECO:0000256" key="9">
    <source>
        <dbReference type="ARBA" id="ARBA00022833"/>
    </source>
</evidence>
<reference evidence="17" key="1">
    <citation type="submission" date="2013-04" db="EMBL/GenBank/DDBJ databases">
        <authorList>
            <person name="Qu J."/>
            <person name="Murali S.C."/>
            <person name="Bandaranaike D."/>
            <person name="Bellair M."/>
            <person name="Blankenburg K."/>
            <person name="Chao H."/>
            <person name="Dinh H."/>
            <person name="Doddapaneni H."/>
            <person name="Downs B."/>
            <person name="Dugan-Rocha S."/>
            <person name="Elkadiri S."/>
            <person name="Gnanaolivu R.D."/>
            <person name="Hernandez B."/>
            <person name="Javaid M."/>
            <person name="Jayaseelan J.C."/>
            <person name="Lee S."/>
            <person name="Li M."/>
            <person name="Ming W."/>
            <person name="Munidasa M."/>
            <person name="Muniz J."/>
            <person name="Nguyen L."/>
            <person name="Ongeri F."/>
            <person name="Osuji N."/>
            <person name="Pu L.-L."/>
            <person name="Puazo M."/>
            <person name="Qu C."/>
            <person name="Quiroz J."/>
            <person name="Raj R."/>
            <person name="Weissenberger G."/>
            <person name="Xin Y."/>
            <person name="Zou X."/>
            <person name="Han Y."/>
            <person name="Richards S."/>
            <person name="Worley K."/>
            <person name="Muzny D."/>
            <person name="Gibbs R."/>
        </authorList>
    </citation>
    <scope>NUCLEOTIDE SEQUENCE</scope>
    <source>
        <strain evidence="17">Sampled in the wild</strain>
    </source>
</reference>
<keyword evidence="9" id="KW-0862">Zinc</keyword>